<keyword evidence="2 5" id="KW-0689">Ribosomal protein</keyword>
<dbReference type="InterPro" id="IPR002132">
    <property type="entry name" value="Ribosomal_uL5"/>
</dbReference>
<dbReference type="AlphaFoldDB" id="A0A1G1ZP73"/>
<sequence length="163" mass="18130">MKDKIAKIEKIVVNTGIGRLSTQPNFQEKTLPELIKEIAALTGQKPAVCVAKKSIAGFKLRKGTPVGLKTTLRGNRMRYFFEKVIKVVLPRLRDFRGIDLKSVDKGGNLNIGIKEHQVFPEISPEVSNVSFGVEITIVPRQTGNREEAIALYRELGVPLKKHA</sequence>
<keyword evidence="3 5" id="KW-0687">Ribonucleoprotein</keyword>
<dbReference type="Pfam" id="PF00673">
    <property type="entry name" value="Ribosomal_L5_C"/>
    <property type="match status" value="1"/>
</dbReference>
<evidence type="ECO:0000256" key="4">
    <source>
        <dbReference type="ARBA" id="ARBA00035461"/>
    </source>
</evidence>
<dbReference type="Proteomes" id="UP000177942">
    <property type="component" value="Unassembled WGS sequence"/>
</dbReference>
<dbReference type="PIRSF" id="PIRSF002161">
    <property type="entry name" value="Ribosomal_L5"/>
    <property type="match status" value="1"/>
</dbReference>
<dbReference type="EMBL" id="MHJJ01000005">
    <property type="protein sequence ID" value="OGY65956.1"/>
    <property type="molecule type" value="Genomic_DNA"/>
</dbReference>
<dbReference type="InterPro" id="IPR020929">
    <property type="entry name" value="Ribosomal_uL5_CS"/>
</dbReference>
<evidence type="ECO:0000256" key="3">
    <source>
        <dbReference type="ARBA" id="ARBA00023274"/>
    </source>
</evidence>
<dbReference type="InterPro" id="IPR031309">
    <property type="entry name" value="Ribosomal_uL5_C"/>
</dbReference>
<evidence type="ECO:0000259" key="7">
    <source>
        <dbReference type="Pfam" id="PF00673"/>
    </source>
</evidence>
<dbReference type="GO" id="GO:0003735">
    <property type="term" value="F:structural constituent of ribosome"/>
    <property type="evidence" value="ECO:0007669"/>
    <property type="project" value="InterPro"/>
</dbReference>
<dbReference type="SUPFAM" id="SSF55282">
    <property type="entry name" value="RL5-like"/>
    <property type="match status" value="1"/>
</dbReference>
<evidence type="ECO:0000256" key="2">
    <source>
        <dbReference type="ARBA" id="ARBA00022980"/>
    </source>
</evidence>
<protein>
    <recommendedName>
        <fullName evidence="4">50S ribosomal protein L5</fullName>
    </recommendedName>
</protein>
<dbReference type="GO" id="GO:1990904">
    <property type="term" value="C:ribonucleoprotein complex"/>
    <property type="evidence" value="ECO:0007669"/>
    <property type="project" value="UniProtKB-KW"/>
</dbReference>
<comment type="caution">
    <text evidence="8">The sequence shown here is derived from an EMBL/GenBank/DDBJ whole genome shotgun (WGS) entry which is preliminary data.</text>
</comment>
<dbReference type="GO" id="GO:0005840">
    <property type="term" value="C:ribosome"/>
    <property type="evidence" value="ECO:0007669"/>
    <property type="project" value="UniProtKB-KW"/>
</dbReference>
<evidence type="ECO:0000313" key="9">
    <source>
        <dbReference type="Proteomes" id="UP000177942"/>
    </source>
</evidence>
<dbReference type="GO" id="GO:0006412">
    <property type="term" value="P:translation"/>
    <property type="evidence" value="ECO:0007669"/>
    <property type="project" value="InterPro"/>
</dbReference>
<dbReference type="PANTHER" id="PTHR11994">
    <property type="entry name" value="60S RIBOSOMAL PROTEIN L11-RELATED"/>
    <property type="match status" value="1"/>
</dbReference>
<organism evidence="8 9">
    <name type="scientific">Candidatus Harrisonbacteria bacterium RIFCSPLOWO2_01_FULL_44_18</name>
    <dbReference type="NCBI Taxonomy" id="1798407"/>
    <lineage>
        <taxon>Bacteria</taxon>
        <taxon>Candidatus Harrisoniibacteriota</taxon>
    </lineage>
</organism>
<reference evidence="8 9" key="1">
    <citation type="journal article" date="2016" name="Nat. Commun.">
        <title>Thousands of microbial genomes shed light on interconnected biogeochemical processes in an aquifer system.</title>
        <authorList>
            <person name="Anantharaman K."/>
            <person name="Brown C.T."/>
            <person name="Hug L.A."/>
            <person name="Sharon I."/>
            <person name="Castelle C.J."/>
            <person name="Probst A.J."/>
            <person name="Thomas B.C."/>
            <person name="Singh A."/>
            <person name="Wilkins M.J."/>
            <person name="Karaoz U."/>
            <person name="Brodie E.L."/>
            <person name="Williams K.H."/>
            <person name="Hubbard S.S."/>
            <person name="Banfield J.F."/>
        </authorList>
    </citation>
    <scope>NUCLEOTIDE SEQUENCE [LARGE SCALE GENOMIC DNA]</scope>
</reference>
<accession>A0A1G1ZP73</accession>
<feature type="domain" description="Large ribosomal subunit protein uL5 C-terminal" evidence="7">
    <location>
        <begin position="65"/>
        <end position="158"/>
    </location>
</feature>
<dbReference type="Gene3D" id="3.30.1440.10">
    <property type="match status" value="1"/>
</dbReference>
<evidence type="ECO:0000313" key="8">
    <source>
        <dbReference type="EMBL" id="OGY65956.1"/>
    </source>
</evidence>
<dbReference type="Pfam" id="PF00281">
    <property type="entry name" value="Ribosomal_L5"/>
    <property type="match status" value="1"/>
</dbReference>
<feature type="domain" description="Large ribosomal subunit protein uL5 N-terminal" evidence="6">
    <location>
        <begin position="5"/>
        <end position="61"/>
    </location>
</feature>
<dbReference type="STRING" id="1798407.A3A16_01045"/>
<proteinExistence type="inferred from homology"/>
<comment type="similarity">
    <text evidence="1 5">Belongs to the universal ribosomal protein uL5 family.</text>
</comment>
<dbReference type="PROSITE" id="PS00358">
    <property type="entry name" value="RIBOSOMAL_L5"/>
    <property type="match status" value="1"/>
</dbReference>
<evidence type="ECO:0000256" key="1">
    <source>
        <dbReference type="ARBA" id="ARBA00008553"/>
    </source>
</evidence>
<evidence type="ECO:0000259" key="6">
    <source>
        <dbReference type="Pfam" id="PF00281"/>
    </source>
</evidence>
<gene>
    <name evidence="8" type="ORF">A3A16_01045</name>
</gene>
<dbReference type="InterPro" id="IPR022803">
    <property type="entry name" value="Ribosomal_uL5_dom_sf"/>
</dbReference>
<evidence type="ECO:0000256" key="5">
    <source>
        <dbReference type="RuleBase" id="RU003930"/>
    </source>
</evidence>
<name>A0A1G1ZP73_9BACT</name>
<dbReference type="InterPro" id="IPR031310">
    <property type="entry name" value="Ribosomal_uL5_N"/>
</dbReference>